<dbReference type="EMBL" id="RRUE01000002">
    <property type="protein sequence ID" value="RRN43708.1"/>
    <property type="molecule type" value="Genomic_DNA"/>
</dbReference>
<protein>
    <submittedName>
        <fullName evidence="3">AAA family ATPase</fullName>
    </submittedName>
</protein>
<dbReference type="AlphaFoldDB" id="A0A3R8MRW1"/>
<evidence type="ECO:0000259" key="2">
    <source>
        <dbReference type="Pfam" id="PF04326"/>
    </source>
</evidence>
<evidence type="ECO:0000313" key="4">
    <source>
        <dbReference type="Proteomes" id="UP000270261"/>
    </source>
</evidence>
<dbReference type="Pfam" id="PF13749">
    <property type="entry name" value="HATPase_c_4"/>
    <property type="match status" value="1"/>
</dbReference>
<reference evidence="3 4" key="1">
    <citation type="submission" date="2018-11" db="EMBL/GenBank/DDBJ databases">
        <title>Genome sequencing of Lautropia sp. KCOM 2505 (= ChDC F240).</title>
        <authorList>
            <person name="Kook J.-K."/>
            <person name="Park S.-N."/>
            <person name="Lim Y.K."/>
        </authorList>
    </citation>
    <scope>NUCLEOTIDE SEQUENCE [LARGE SCALE GENOMIC DNA]</scope>
    <source>
        <strain evidence="3 4">KCOM 2505</strain>
    </source>
</reference>
<dbReference type="PANTHER" id="PTHR30595">
    <property type="entry name" value="GLPR-RELATED TRANSCRIPTIONAL REPRESSOR"/>
    <property type="match status" value="1"/>
</dbReference>
<gene>
    <name evidence="3" type="ORF">EHV23_09795</name>
</gene>
<sequence length="673" mass="75992">MLHIPNLDTLPLLRESVSIECKLAIGRDGKGALPDDFWPTYSAMANTDGGLVFLGMRERQGRFEPVGIENVAKVRTELFNNLNNRQKVSINLIGNANVQEWDVAGKTLLIIEIPRATRRQRPVHLTQNPLNNNTYRRQNEGDFPLPDEEVRRMIAERVEDSRDSRILDKFGLRDLDQETLRGYRQVYRILNPDHPWANLDDQTFLQMIGGWREDRQQGEQGLTVAGLLMFGTMPSIQEALPYYMLDYQEQPESTDALRWSDRLTLDGAWSGNLYDFFRKVYLKLTADLKVPFRLENGIRQNETPVHTAMREALLNTLVHADYTDRASVKIVKRPGTFRFRNPGTMRIPVEAAIQGGEADCRNRTLHKMFRLVGLGEQAGTGIPKIFQGWQSQHWKPPTLFDSYTPFNQTVLELGMLDLFPQDVMEALHVMFGDELEQLGHDERLALALAAAENTISHARLTTVSSAHPVELTRMLQRLTQAGMLQATGSGRGTIYCLPGHGLPTVDAVFGASGSSDSKQRRLLPPNNLVSNEPLILSEQHAPNQRPSKPSKVRDQHGRLCTDQLPLPVIDDLAALSPLMRQHLESLCQQPRQKQRLTRPAMKDVLLSVCAHHYVTLGALSSLVNRKPDFLRDSYLSPLVKERLLKLAFPTTPTHDRQAYSTVAVTKAMTTDPC</sequence>
<dbReference type="Gene3D" id="3.30.950.30">
    <property type="entry name" value="Schlafen, AAA domain"/>
    <property type="match status" value="1"/>
</dbReference>
<organism evidence="3 4">
    <name type="scientific">Lautropia dentalis</name>
    <dbReference type="NCBI Taxonomy" id="2490857"/>
    <lineage>
        <taxon>Bacteria</taxon>
        <taxon>Pseudomonadati</taxon>
        <taxon>Pseudomonadota</taxon>
        <taxon>Betaproteobacteria</taxon>
        <taxon>Burkholderiales</taxon>
        <taxon>Burkholderiaceae</taxon>
        <taxon>Lautropia</taxon>
    </lineage>
</organism>
<dbReference type="OrthoDB" id="9768354at2"/>
<evidence type="ECO:0000256" key="1">
    <source>
        <dbReference type="SAM" id="MobiDB-lite"/>
    </source>
</evidence>
<dbReference type="RefSeq" id="WP_125095912.1">
    <property type="nucleotide sequence ID" value="NZ_RRUE01000002.1"/>
</dbReference>
<dbReference type="Pfam" id="PF04326">
    <property type="entry name" value="SLFN_AlbA_2"/>
    <property type="match status" value="1"/>
</dbReference>
<name>A0A3R8MRW1_9BURK</name>
<accession>A0A3R8MRW1</accession>
<dbReference type="InterPro" id="IPR038475">
    <property type="entry name" value="RecG_C_sf"/>
</dbReference>
<dbReference type="InterPro" id="IPR007421">
    <property type="entry name" value="Schlafen_AlbA_2_dom"/>
</dbReference>
<keyword evidence="4" id="KW-1185">Reference proteome</keyword>
<feature type="region of interest" description="Disordered" evidence="1">
    <location>
        <begin position="536"/>
        <end position="555"/>
    </location>
</feature>
<evidence type="ECO:0000313" key="3">
    <source>
        <dbReference type="EMBL" id="RRN43708.1"/>
    </source>
</evidence>
<dbReference type="InterPro" id="IPR038461">
    <property type="entry name" value="Schlafen_AlbA_2_dom_sf"/>
</dbReference>
<dbReference type="PANTHER" id="PTHR30595:SF6">
    <property type="entry name" value="SCHLAFEN ALBA-2 DOMAIN-CONTAINING PROTEIN"/>
    <property type="match status" value="1"/>
</dbReference>
<dbReference type="Proteomes" id="UP000270261">
    <property type="component" value="Unassembled WGS sequence"/>
</dbReference>
<dbReference type="Gene3D" id="3.30.565.60">
    <property type="match status" value="1"/>
</dbReference>
<comment type="caution">
    <text evidence="3">The sequence shown here is derived from an EMBL/GenBank/DDBJ whole genome shotgun (WGS) entry which is preliminary data.</text>
</comment>
<feature type="domain" description="Schlafen AlbA-2" evidence="2">
    <location>
        <begin position="15"/>
        <end position="142"/>
    </location>
</feature>
<proteinExistence type="predicted"/>